<accession>A0AAV4GGR3</accession>
<evidence type="ECO:0008006" key="4">
    <source>
        <dbReference type="Google" id="ProtNLM"/>
    </source>
</evidence>
<dbReference type="AlphaFoldDB" id="A0AAV4GGR3"/>
<keyword evidence="1" id="KW-0175">Coiled coil</keyword>
<dbReference type="EMBL" id="BMAT01001375">
    <property type="protein sequence ID" value="GFR84270.1"/>
    <property type="molecule type" value="Genomic_DNA"/>
</dbReference>
<gene>
    <name evidence="2" type="ORF">ElyMa_000667700</name>
</gene>
<name>A0AAV4GGR3_9GAST</name>
<evidence type="ECO:0000256" key="1">
    <source>
        <dbReference type="SAM" id="Coils"/>
    </source>
</evidence>
<keyword evidence="3" id="KW-1185">Reference proteome</keyword>
<feature type="coiled-coil region" evidence="1">
    <location>
        <begin position="20"/>
        <end position="47"/>
    </location>
</feature>
<evidence type="ECO:0000313" key="2">
    <source>
        <dbReference type="EMBL" id="GFR84270.1"/>
    </source>
</evidence>
<sequence length="251" mass="29022">MLTRKVLKLEPLIPAVERKFDHKVATVEELQKQLENLKQQVVFVNKGIDYNIKEMKVYLEPTSNDNVEERAMLKDLAKEVIAAENHQLKVAKNIRAKAASRKALAKEVSDLRLSRRILLDKALMVDRGVAHLREELHKMGTDTPNGRVMSHILRRQAAVLKSLKALRTTQGHVQDSMGAYRAYMLKSQRLLLDRDQRRIREEVALGQLKAKLLNVYIQIKDMADRFWLFRTLGKEELTYPNQLSFALLPFD</sequence>
<reference evidence="2 3" key="1">
    <citation type="journal article" date="2021" name="Elife">
        <title>Chloroplast acquisition without the gene transfer in kleptoplastic sea slugs, Plakobranchus ocellatus.</title>
        <authorList>
            <person name="Maeda T."/>
            <person name="Takahashi S."/>
            <person name="Yoshida T."/>
            <person name="Shimamura S."/>
            <person name="Takaki Y."/>
            <person name="Nagai Y."/>
            <person name="Toyoda A."/>
            <person name="Suzuki Y."/>
            <person name="Arimoto A."/>
            <person name="Ishii H."/>
            <person name="Satoh N."/>
            <person name="Nishiyama T."/>
            <person name="Hasebe M."/>
            <person name="Maruyama T."/>
            <person name="Minagawa J."/>
            <person name="Obokata J."/>
            <person name="Shigenobu S."/>
        </authorList>
    </citation>
    <scope>NUCLEOTIDE SEQUENCE [LARGE SCALE GENOMIC DNA]</scope>
</reference>
<proteinExistence type="predicted"/>
<dbReference type="Proteomes" id="UP000762676">
    <property type="component" value="Unassembled WGS sequence"/>
</dbReference>
<protein>
    <recommendedName>
        <fullName evidence="4">DUF4201 domain-containing protein</fullName>
    </recommendedName>
</protein>
<evidence type="ECO:0000313" key="3">
    <source>
        <dbReference type="Proteomes" id="UP000762676"/>
    </source>
</evidence>
<comment type="caution">
    <text evidence="2">The sequence shown here is derived from an EMBL/GenBank/DDBJ whole genome shotgun (WGS) entry which is preliminary data.</text>
</comment>
<organism evidence="2 3">
    <name type="scientific">Elysia marginata</name>
    <dbReference type="NCBI Taxonomy" id="1093978"/>
    <lineage>
        <taxon>Eukaryota</taxon>
        <taxon>Metazoa</taxon>
        <taxon>Spiralia</taxon>
        <taxon>Lophotrochozoa</taxon>
        <taxon>Mollusca</taxon>
        <taxon>Gastropoda</taxon>
        <taxon>Heterobranchia</taxon>
        <taxon>Euthyneura</taxon>
        <taxon>Panpulmonata</taxon>
        <taxon>Sacoglossa</taxon>
        <taxon>Placobranchoidea</taxon>
        <taxon>Plakobranchidae</taxon>
        <taxon>Elysia</taxon>
    </lineage>
</organism>